<evidence type="ECO:0000259" key="4">
    <source>
        <dbReference type="PROSITE" id="PS50961"/>
    </source>
</evidence>
<evidence type="ECO:0000256" key="3">
    <source>
        <dbReference type="SAM" id="MobiDB-lite"/>
    </source>
</evidence>
<feature type="domain" description="HTH La-type RNA-binding" evidence="4">
    <location>
        <begin position="118"/>
        <end position="207"/>
    </location>
</feature>
<feature type="compositionally biased region" description="Gly residues" evidence="3">
    <location>
        <begin position="54"/>
        <end position="63"/>
    </location>
</feature>
<protein>
    <recommendedName>
        <fullName evidence="4">HTH La-type RNA-binding domain-containing protein</fullName>
    </recommendedName>
</protein>
<organism evidence="5 6">
    <name type="scientific">Leersia perrieri</name>
    <dbReference type="NCBI Taxonomy" id="77586"/>
    <lineage>
        <taxon>Eukaryota</taxon>
        <taxon>Viridiplantae</taxon>
        <taxon>Streptophyta</taxon>
        <taxon>Embryophyta</taxon>
        <taxon>Tracheophyta</taxon>
        <taxon>Spermatophyta</taxon>
        <taxon>Magnoliopsida</taxon>
        <taxon>Liliopsida</taxon>
        <taxon>Poales</taxon>
        <taxon>Poaceae</taxon>
        <taxon>BOP clade</taxon>
        <taxon>Oryzoideae</taxon>
        <taxon>Oryzeae</taxon>
        <taxon>Oryzinae</taxon>
        <taxon>Leersia</taxon>
    </lineage>
</organism>
<dbReference type="PROSITE" id="PS50961">
    <property type="entry name" value="HTH_LA"/>
    <property type="match status" value="1"/>
</dbReference>
<reference evidence="6" key="2">
    <citation type="submission" date="2013-12" db="EMBL/GenBank/DDBJ databases">
        <authorList>
            <person name="Yu Y."/>
            <person name="Lee S."/>
            <person name="de Baynast K."/>
            <person name="Wissotski M."/>
            <person name="Liu L."/>
            <person name="Talag J."/>
            <person name="Goicoechea J."/>
            <person name="Angelova A."/>
            <person name="Jetty R."/>
            <person name="Kudrna D."/>
            <person name="Golser W."/>
            <person name="Rivera L."/>
            <person name="Zhang J."/>
            <person name="Wing R."/>
        </authorList>
    </citation>
    <scope>NUCLEOTIDE SEQUENCE</scope>
</reference>
<dbReference type="Proteomes" id="UP000032180">
    <property type="component" value="Chromosome 10"/>
</dbReference>
<accession>A0A0D9XK14</accession>
<dbReference type="PANTHER" id="PTHR22792:SF132">
    <property type="entry name" value="LA-RELATED PROTEIN 1"/>
    <property type="match status" value="1"/>
</dbReference>
<evidence type="ECO:0000256" key="2">
    <source>
        <dbReference type="PROSITE-ProRule" id="PRU00332"/>
    </source>
</evidence>
<dbReference type="HOGENOM" id="CLU_1290635_0_0_1"/>
<feature type="compositionally biased region" description="Polar residues" evidence="3">
    <location>
        <begin position="1"/>
        <end position="15"/>
    </location>
</feature>
<dbReference type="GO" id="GO:0003723">
    <property type="term" value="F:RNA binding"/>
    <property type="evidence" value="ECO:0007669"/>
    <property type="project" value="UniProtKB-UniRule"/>
</dbReference>
<sequence length="214" mass="23180">MAGAPTSSESKSNAPQPQPERPAASRAMNGAPPLPPGRPAAFGFGAPNHHHRTNGGGGGGQRRYGGHDDHRGGFNLNGRNGGGGGFVPAYNPPQPPPQGMHYVPSPAPRNLGEPGQAPLTADELEKKIRDQIEYYFSENNLCEDLHLKLLMDENGWVPLELVAGFPRVRALTATLEMVQNSLLSSNVVEVENGYIRRRMGWEKYILSRSLFHEG</sequence>
<dbReference type="CDD" id="cd07323">
    <property type="entry name" value="LAM"/>
    <property type="match status" value="1"/>
</dbReference>
<name>A0A0D9XK14_9ORYZ</name>
<dbReference type="PANTHER" id="PTHR22792">
    <property type="entry name" value="LUPUS LA PROTEIN-RELATED"/>
    <property type="match status" value="1"/>
</dbReference>
<dbReference type="InterPro" id="IPR036390">
    <property type="entry name" value="WH_DNA-bd_sf"/>
</dbReference>
<keyword evidence="6" id="KW-1185">Reference proteome</keyword>
<dbReference type="SUPFAM" id="SSF46785">
    <property type="entry name" value="Winged helix' DNA-binding domain"/>
    <property type="match status" value="1"/>
</dbReference>
<feature type="region of interest" description="Disordered" evidence="3">
    <location>
        <begin position="1"/>
        <end position="95"/>
    </location>
</feature>
<reference evidence="5 6" key="1">
    <citation type="submission" date="2012-08" db="EMBL/GenBank/DDBJ databases">
        <title>Oryza genome evolution.</title>
        <authorList>
            <person name="Wing R.A."/>
        </authorList>
    </citation>
    <scope>NUCLEOTIDE SEQUENCE</scope>
</reference>
<dbReference type="InterPro" id="IPR036388">
    <property type="entry name" value="WH-like_DNA-bd_sf"/>
</dbReference>
<dbReference type="Gene3D" id="1.10.10.10">
    <property type="entry name" value="Winged helix-like DNA-binding domain superfamily/Winged helix DNA-binding domain"/>
    <property type="match status" value="1"/>
</dbReference>
<dbReference type="Pfam" id="PF05383">
    <property type="entry name" value="La"/>
    <property type="match status" value="1"/>
</dbReference>
<dbReference type="STRING" id="77586.A0A0D9XK14"/>
<keyword evidence="1 2" id="KW-0694">RNA-binding</keyword>
<dbReference type="GO" id="GO:0005737">
    <property type="term" value="C:cytoplasm"/>
    <property type="evidence" value="ECO:0007669"/>
    <property type="project" value="UniProtKB-ARBA"/>
</dbReference>
<dbReference type="Gramene" id="LPERR10G08070.1">
    <property type="protein sequence ID" value="LPERR10G08070.1"/>
    <property type="gene ID" value="LPERR10G08070"/>
</dbReference>
<dbReference type="eggNOG" id="KOG2590">
    <property type="taxonomic scope" value="Eukaryota"/>
</dbReference>
<dbReference type="AlphaFoldDB" id="A0A0D9XK14"/>
<evidence type="ECO:0000256" key="1">
    <source>
        <dbReference type="ARBA" id="ARBA00022884"/>
    </source>
</evidence>
<proteinExistence type="predicted"/>
<dbReference type="EnsemblPlants" id="LPERR10G08070.1">
    <property type="protein sequence ID" value="LPERR10G08070.1"/>
    <property type="gene ID" value="LPERR10G08070"/>
</dbReference>
<dbReference type="InterPro" id="IPR006630">
    <property type="entry name" value="La_HTH"/>
</dbReference>
<evidence type="ECO:0000313" key="5">
    <source>
        <dbReference type="EnsemblPlants" id="LPERR10G08070.1"/>
    </source>
</evidence>
<evidence type="ECO:0000313" key="6">
    <source>
        <dbReference type="Proteomes" id="UP000032180"/>
    </source>
</evidence>
<reference evidence="5" key="3">
    <citation type="submission" date="2015-04" db="UniProtKB">
        <authorList>
            <consortium name="EnsemblPlants"/>
        </authorList>
    </citation>
    <scope>IDENTIFICATION</scope>
</reference>
<dbReference type="SMART" id="SM00715">
    <property type="entry name" value="LA"/>
    <property type="match status" value="1"/>
</dbReference>
<dbReference type="InterPro" id="IPR045180">
    <property type="entry name" value="La_dom_prot"/>
</dbReference>